<proteinExistence type="predicted"/>
<reference evidence="1" key="1">
    <citation type="journal article" date="2020" name="Nature">
        <title>Giant virus diversity and host interactions through global metagenomics.</title>
        <authorList>
            <person name="Schulz F."/>
            <person name="Roux S."/>
            <person name="Paez-Espino D."/>
            <person name="Jungbluth S."/>
            <person name="Walsh D.A."/>
            <person name="Denef V.J."/>
            <person name="McMahon K.D."/>
            <person name="Konstantinidis K.T."/>
            <person name="Eloe-Fadrosh E.A."/>
            <person name="Kyrpides N.C."/>
            <person name="Woyke T."/>
        </authorList>
    </citation>
    <scope>NUCLEOTIDE SEQUENCE</scope>
    <source>
        <strain evidence="1">GVMAG-M-3300013004-44</strain>
    </source>
</reference>
<accession>A0A6C0BFW4</accession>
<organism evidence="1">
    <name type="scientific">viral metagenome</name>
    <dbReference type="NCBI Taxonomy" id="1070528"/>
    <lineage>
        <taxon>unclassified sequences</taxon>
        <taxon>metagenomes</taxon>
        <taxon>organismal metagenomes</taxon>
    </lineage>
</organism>
<sequence length="99" mass="11579">MNQNEQSMDVVSAPIILPYVNPRKYTDTHMDDCREEYSEEFSETYVHPPLSQYPNLLDSTDLNTIPLYKNNLIQYSVPLIDENDGCGIWYCMTNLFCCR</sequence>
<dbReference type="EMBL" id="MN739154">
    <property type="protein sequence ID" value="QHS91036.1"/>
    <property type="molecule type" value="Genomic_DNA"/>
</dbReference>
<name>A0A6C0BFW4_9ZZZZ</name>
<protein>
    <submittedName>
        <fullName evidence="1">Uncharacterized protein</fullName>
    </submittedName>
</protein>
<dbReference type="AlphaFoldDB" id="A0A6C0BFW4"/>
<evidence type="ECO:0000313" key="1">
    <source>
        <dbReference type="EMBL" id="QHS91036.1"/>
    </source>
</evidence>